<keyword evidence="4 12" id="KW-0328">Glycosyltransferase</keyword>
<name>A0A8S4A371_9EUPU</name>
<evidence type="ECO:0000256" key="8">
    <source>
        <dbReference type="ARBA" id="ARBA00022989"/>
    </source>
</evidence>
<protein>
    <recommendedName>
        <fullName evidence="12">Fucosyltransferase</fullName>
        <ecNumber evidence="12">2.4.1.-</ecNumber>
    </recommendedName>
</protein>
<feature type="non-terminal residue" evidence="15">
    <location>
        <position position="1"/>
    </location>
</feature>
<comment type="subcellular location">
    <subcellularLocation>
        <location evidence="1">Golgi apparatus membrane</location>
        <topology evidence="1">Single-pass type II membrane protein</topology>
    </subcellularLocation>
    <subcellularLocation>
        <location evidence="12">Golgi apparatus</location>
        <location evidence="12">Golgi stack membrane</location>
        <topology evidence="12">Single-pass type II membrane protein</topology>
    </subcellularLocation>
</comment>
<evidence type="ECO:0000256" key="12">
    <source>
        <dbReference type="RuleBase" id="RU003832"/>
    </source>
</evidence>
<keyword evidence="7" id="KW-0735">Signal-anchor</keyword>
<evidence type="ECO:0000256" key="10">
    <source>
        <dbReference type="ARBA" id="ARBA00023136"/>
    </source>
</evidence>
<evidence type="ECO:0000256" key="9">
    <source>
        <dbReference type="ARBA" id="ARBA00023034"/>
    </source>
</evidence>
<dbReference type="Pfam" id="PF00852">
    <property type="entry name" value="Glyco_transf_10"/>
    <property type="match status" value="1"/>
</dbReference>
<comment type="pathway">
    <text evidence="2">Protein modification; protein glycosylation.</text>
</comment>
<dbReference type="GO" id="GO:0032580">
    <property type="term" value="C:Golgi cisterna membrane"/>
    <property type="evidence" value="ECO:0007669"/>
    <property type="project" value="UniProtKB-SubCell"/>
</dbReference>
<feature type="domain" description="Fucosyltransferase N-terminal" evidence="14">
    <location>
        <begin position="72"/>
        <end position="183"/>
    </location>
</feature>
<dbReference type="Proteomes" id="UP000678393">
    <property type="component" value="Unassembled WGS sequence"/>
</dbReference>
<dbReference type="PANTHER" id="PTHR48438">
    <property type="entry name" value="ALPHA-(1,3)-FUCOSYLTRANSFERASE C-RELATED"/>
    <property type="match status" value="1"/>
</dbReference>
<evidence type="ECO:0000256" key="2">
    <source>
        <dbReference type="ARBA" id="ARBA00004922"/>
    </source>
</evidence>
<keyword evidence="5 12" id="KW-0808">Transferase</keyword>
<dbReference type="PANTHER" id="PTHR48438:SF1">
    <property type="entry name" value="ALPHA-(1,3)-FUCOSYLTRANSFERASE C-RELATED"/>
    <property type="match status" value="1"/>
</dbReference>
<dbReference type="AlphaFoldDB" id="A0A8S4A371"/>
<dbReference type="EC" id="2.4.1.-" evidence="12"/>
<evidence type="ECO:0000256" key="11">
    <source>
        <dbReference type="ARBA" id="ARBA00023180"/>
    </source>
</evidence>
<evidence type="ECO:0000313" key="16">
    <source>
        <dbReference type="Proteomes" id="UP000678393"/>
    </source>
</evidence>
<keyword evidence="16" id="KW-1185">Reference proteome</keyword>
<evidence type="ECO:0000256" key="4">
    <source>
        <dbReference type="ARBA" id="ARBA00022676"/>
    </source>
</evidence>
<dbReference type="InterPro" id="IPR031481">
    <property type="entry name" value="Glyco_tran_10_N"/>
</dbReference>
<keyword evidence="6 12" id="KW-0812">Transmembrane</keyword>
<dbReference type="Pfam" id="PF17039">
    <property type="entry name" value="Glyco_tran_10_N"/>
    <property type="match status" value="1"/>
</dbReference>
<comment type="caution">
    <text evidence="15">The sequence shown here is derived from an EMBL/GenBank/DDBJ whole genome shotgun (WGS) entry which is preliminary data.</text>
</comment>
<comment type="similarity">
    <text evidence="3 12">Belongs to the glycosyltransferase 10 family.</text>
</comment>
<dbReference type="GO" id="GO:0008417">
    <property type="term" value="F:fucosyltransferase activity"/>
    <property type="evidence" value="ECO:0007669"/>
    <property type="project" value="InterPro"/>
</dbReference>
<feature type="domain" description="Fucosyltransferase C-terminal" evidence="13">
    <location>
        <begin position="208"/>
        <end position="384"/>
    </location>
</feature>
<dbReference type="EMBL" id="CAJHNH020007590">
    <property type="protein sequence ID" value="CAG5134800.1"/>
    <property type="molecule type" value="Genomic_DNA"/>
</dbReference>
<dbReference type="InterPro" id="IPR038577">
    <property type="entry name" value="GT10-like_C_sf"/>
</dbReference>
<evidence type="ECO:0000259" key="14">
    <source>
        <dbReference type="Pfam" id="PF17039"/>
    </source>
</evidence>
<keyword evidence="9 12" id="KW-0333">Golgi apparatus</keyword>
<dbReference type="FunFam" id="3.40.50.11660:FF:000004">
    <property type="entry name" value="Glycoprotein 3-alpha-L-fucosyltransferase A"/>
    <property type="match status" value="1"/>
</dbReference>
<evidence type="ECO:0000313" key="15">
    <source>
        <dbReference type="EMBL" id="CAG5134800.1"/>
    </source>
</evidence>
<evidence type="ECO:0000256" key="3">
    <source>
        <dbReference type="ARBA" id="ARBA00008919"/>
    </source>
</evidence>
<dbReference type="Gene3D" id="3.40.50.11660">
    <property type="entry name" value="Glycosyl transferase family 10, C-terminal domain"/>
    <property type="match status" value="1"/>
</dbReference>
<proteinExistence type="inferred from homology"/>
<evidence type="ECO:0000256" key="5">
    <source>
        <dbReference type="ARBA" id="ARBA00022679"/>
    </source>
</evidence>
<reference evidence="15" key="1">
    <citation type="submission" date="2021-04" db="EMBL/GenBank/DDBJ databases">
        <authorList>
            <consortium name="Molecular Ecology Group"/>
        </authorList>
    </citation>
    <scope>NUCLEOTIDE SEQUENCE</scope>
</reference>
<evidence type="ECO:0000256" key="7">
    <source>
        <dbReference type="ARBA" id="ARBA00022968"/>
    </source>
</evidence>
<evidence type="ECO:0000259" key="13">
    <source>
        <dbReference type="Pfam" id="PF00852"/>
    </source>
</evidence>
<evidence type="ECO:0000256" key="1">
    <source>
        <dbReference type="ARBA" id="ARBA00004323"/>
    </source>
</evidence>
<keyword evidence="10" id="KW-0472">Membrane</keyword>
<dbReference type="GO" id="GO:0000139">
    <property type="term" value="C:Golgi membrane"/>
    <property type="evidence" value="ECO:0007669"/>
    <property type="project" value="UniProtKB-SubCell"/>
</dbReference>
<dbReference type="InterPro" id="IPR001503">
    <property type="entry name" value="Glyco_trans_10"/>
</dbReference>
<sequence>MFQLRWSTFRTRMLCRKCRKVLKFGFLCTGASVLLLLLVASGEQKCSKDGCGEGGSFVHKFGARETRPNSDTKRILRWTGFFGDLSWENTDDSYFKPCKVNKCTMTNDRSLLDESDAILFHVGALFNFWRGHSLPSRRLPFQVWILHNVEPPPRVPLNLARFPGVFNWTAWYRRDSDVPVVYGGYKHYPMPPSLKFNKSLKPNWARENNRFSAWMSSNCYDYNRRQLITAELKDRLGKDMDLYGKCGDKQCPDTICFETISNYKFFFTFENSNCRDYITEKFWTALLRRQVPVVLGGASTEDYTKIAPPHSFIHVNDFTDIKHLVDYLYYLAKNETAYNEYLDWSTEMDIYGELTARRKWWCDVCEALHDKSRPAQVYTDIQGWLQNDVCPQWT</sequence>
<dbReference type="InterPro" id="IPR055270">
    <property type="entry name" value="Glyco_tran_10_C"/>
</dbReference>
<keyword evidence="8" id="KW-1133">Transmembrane helix</keyword>
<organism evidence="15 16">
    <name type="scientific">Candidula unifasciata</name>
    <dbReference type="NCBI Taxonomy" id="100452"/>
    <lineage>
        <taxon>Eukaryota</taxon>
        <taxon>Metazoa</taxon>
        <taxon>Spiralia</taxon>
        <taxon>Lophotrochozoa</taxon>
        <taxon>Mollusca</taxon>
        <taxon>Gastropoda</taxon>
        <taxon>Heterobranchia</taxon>
        <taxon>Euthyneura</taxon>
        <taxon>Panpulmonata</taxon>
        <taxon>Eupulmonata</taxon>
        <taxon>Stylommatophora</taxon>
        <taxon>Helicina</taxon>
        <taxon>Helicoidea</taxon>
        <taxon>Geomitridae</taxon>
        <taxon>Candidula</taxon>
    </lineage>
</organism>
<gene>
    <name evidence="15" type="ORF">CUNI_LOCUS20358</name>
</gene>
<keyword evidence="11" id="KW-0325">Glycoprotein</keyword>
<evidence type="ECO:0000256" key="6">
    <source>
        <dbReference type="ARBA" id="ARBA00022692"/>
    </source>
</evidence>
<dbReference type="SUPFAM" id="SSF53756">
    <property type="entry name" value="UDP-Glycosyltransferase/glycogen phosphorylase"/>
    <property type="match status" value="1"/>
</dbReference>
<accession>A0A8S4A371</accession>
<dbReference type="OrthoDB" id="427096at2759"/>